<dbReference type="Gene3D" id="1.10.418.10">
    <property type="entry name" value="Calponin-like domain"/>
    <property type="match status" value="1"/>
</dbReference>
<evidence type="ECO:0000259" key="13">
    <source>
        <dbReference type="PROSITE" id="PS50002"/>
    </source>
</evidence>
<dbReference type="PROSITE" id="PS50001">
    <property type="entry name" value="SH2"/>
    <property type="match status" value="1"/>
</dbReference>
<dbReference type="SMART" id="SM00233">
    <property type="entry name" value="PH"/>
    <property type="match status" value="1"/>
</dbReference>
<dbReference type="SMART" id="SM00325">
    <property type="entry name" value="RhoGEF"/>
    <property type="match status" value="1"/>
</dbReference>
<dbReference type="InterPro" id="IPR001849">
    <property type="entry name" value="PH_domain"/>
</dbReference>
<dbReference type="InterPro" id="IPR036028">
    <property type="entry name" value="SH3-like_dom_sf"/>
</dbReference>
<dbReference type="AlphaFoldDB" id="A0A4Z2BVX8"/>
<dbReference type="InterPro" id="IPR011993">
    <property type="entry name" value="PH-like_dom_sf"/>
</dbReference>
<evidence type="ECO:0000259" key="15">
    <source>
        <dbReference type="PROSITE" id="PS50010"/>
    </source>
</evidence>
<keyword evidence="8 10" id="KW-0727">SH2 domain</keyword>
<comment type="caution">
    <text evidence="17">The sequence shown here is derived from an EMBL/GenBank/DDBJ whole genome shotgun (WGS) entry which is preliminary data.</text>
</comment>
<dbReference type="PROSITE" id="PS50002">
    <property type="entry name" value="SH3"/>
    <property type="match status" value="2"/>
</dbReference>
<name>A0A4Z2BVX8_9TELE</name>
<feature type="domain" description="Calponin-homology (CH)" evidence="16">
    <location>
        <begin position="1"/>
        <end position="120"/>
    </location>
</feature>
<dbReference type="InterPro" id="IPR022613">
    <property type="entry name" value="CH_CAMSAP_2"/>
</dbReference>
<keyword evidence="1 11" id="KW-0728">SH3 domain</keyword>
<dbReference type="CDD" id="cd01223">
    <property type="entry name" value="PH_Vav"/>
    <property type="match status" value="1"/>
</dbReference>
<evidence type="ECO:0000313" key="18">
    <source>
        <dbReference type="Proteomes" id="UP000516260"/>
    </source>
</evidence>
<evidence type="ECO:0000256" key="4">
    <source>
        <dbReference type="ARBA" id="ARBA00022723"/>
    </source>
</evidence>
<keyword evidence="6" id="KW-0863">Zinc-finger</keyword>
<dbReference type="PROSITE" id="PS50010">
    <property type="entry name" value="DH_2"/>
    <property type="match status" value="1"/>
</dbReference>
<dbReference type="GO" id="GO:0005085">
    <property type="term" value="F:guanyl-nucleotide exchange factor activity"/>
    <property type="evidence" value="ECO:0007669"/>
    <property type="project" value="UniProtKB-KW"/>
</dbReference>
<evidence type="ECO:0000256" key="3">
    <source>
        <dbReference type="ARBA" id="ARBA00022658"/>
    </source>
</evidence>
<dbReference type="InterPro" id="IPR001715">
    <property type="entry name" value="CH_dom"/>
</dbReference>
<dbReference type="Pfam" id="PF00621">
    <property type="entry name" value="RhoGEF"/>
    <property type="match status" value="1"/>
</dbReference>
<dbReference type="GO" id="GO:0035556">
    <property type="term" value="P:intracellular signal transduction"/>
    <property type="evidence" value="ECO:0007669"/>
    <property type="project" value="InterPro"/>
</dbReference>
<dbReference type="InterPro" id="IPR035899">
    <property type="entry name" value="DBL_dom_sf"/>
</dbReference>
<keyword evidence="9" id="KW-0449">Lipoprotein</keyword>
<evidence type="ECO:0000256" key="8">
    <source>
        <dbReference type="ARBA" id="ARBA00022999"/>
    </source>
</evidence>
<evidence type="ECO:0000313" key="17">
    <source>
        <dbReference type="EMBL" id="TNM96363.1"/>
    </source>
</evidence>
<dbReference type="FunFam" id="2.30.30.40:FF:000039">
    <property type="entry name" value="Vav guanine nucleotide exchange factor 3"/>
    <property type="match status" value="1"/>
</dbReference>
<dbReference type="InterPro" id="IPR036872">
    <property type="entry name" value="CH_dom_sf"/>
</dbReference>
<dbReference type="SMART" id="SM00033">
    <property type="entry name" value="CH"/>
    <property type="match status" value="1"/>
</dbReference>
<dbReference type="InterPro" id="IPR001452">
    <property type="entry name" value="SH3_domain"/>
</dbReference>
<dbReference type="PROSITE" id="PS00741">
    <property type="entry name" value="DH_1"/>
    <property type="match status" value="1"/>
</dbReference>
<gene>
    <name evidence="17" type="ORF">fugu_016024</name>
</gene>
<dbReference type="PANTHER" id="PTHR45818">
    <property type="entry name" value="PROTEIN VAV"/>
    <property type="match status" value="1"/>
</dbReference>
<dbReference type="InterPro" id="IPR055251">
    <property type="entry name" value="SOS1_NGEF_PH"/>
</dbReference>
<dbReference type="Pfam" id="PF00017">
    <property type="entry name" value="SH2"/>
    <property type="match status" value="1"/>
</dbReference>
<dbReference type="InterPro" id="IPR003096">
    <property type="entry name" value="SM22_calponin"/>
</dbReference>
<keyword evidence="5" id="KW-0677">Repeat</keyword>
<dbReference type="SMART" id="SM00326">
    <property type="entry name" value="SH3"/>
    <property type="match status" value="2"/>
</dbReference>
<dbReference type="CDD" id="cd11978">
    <property type="entry name" value="SH3_VAV3_2"/>
    <property type="match status" value="1"/>
</dbReference>
<dbReference type="Pfam" id="PF07653">
    <property type="entry name" value="SH3_2"/>
    <property type="match status" value="2"/>
</dbReference>
<proteinExistence type="predicted"/>
<evidence type="ECO:0008006" key="19">
    <source>
        <dbReference type="Google" id="ProtNLM"/>
    </source>
</evidence>
<evidence type="ECO:0000256" key="6">
    <source>
        <dbReference type="ARBA" id="ARBA00022771"/>
    </source>
</evidence>
<dbReference type="SUPFAM" id="SSF50044">
    <property type="entry name" value="SH3-domain"/>
    <property type="match status" value="2"/>
</dbReference>
<keyword evidence="18" id="KW-1185">Reference proteome</keyword>
<dbReference type="InterPro" id="IPR035734">
    <property type="entry name" value="VAV3_SH3_2"/>
</dbReference>
<dbReference type="PROSITE" id="PS50003">
    <property type="entry name" value="PH_DOMAIN"/>
    <property type="match status" value="1"/>
</dbReference>
<dbReference type="InterPro" id="IPR001331">
    <property type="entry name" value="GDS_CDC24_CS"/>
</dbReference>
<keyword evidence="3" id="KW-0344">Guanine-nucleotide releasing factor</keyword>
<feature type="domain" description="SH2" evidence="12">
    <location>
        <begin position="630"/>
        <end position="697"/>
    </location>
</feature>
<evidence type="ECO:0000256" key="7">
    <source>
        <dbReference type="ARBA" id="ARBA00022833"/>
    </source>
</evidence>
<dbReference type="Gene3D" id="2.30.30.40">
    <property type="entry name" value="SH3 Domains"/>
    <property type="match status" value="2"/>
</dbReference>
<dbReference type="InterPro" id="IPR000219">
    <property type="entry name" value="DH_dom"/>
</dbReference>
<dbReference type="PRINTS" id="PR00452">
    <property type="entry name" value="SH3DOMAIN"/>
</dbReference>
<reference evidence="17 18" key="1">
    <citation type="submission" date="2019-04" db="EMBL/GenBank/DDBJ databases">
        <title>The sequence and de novo assembly of Takifugu bimaculatus genome using PacBio and Hi-C technologies.</title>
        <authorList>
            <person name="Xu P."/>
            <person name="Liu B."/>
            <person name="Zhou Z."/>
        </authorList>
    </citation>
    <scope>NUCLEOTIDE SEQUENCE [LARGE SCALE GENOMIC DNA]</scope>
    <source>
        <strain evidence="17">TB-2018</strain>
        <tissue evidence="17">Muscle</tissue>
    </source>
</reference>
<dbReference type="Pfam" id="PF22697">
    <property type="entry name" value="SOS1_NGEF_PH"/>
    <property type="match status" value="1"/>
</dbReference>
<dbReference type="SUPFAM" id="SSF50729">
    <property type="entry name" value="PH domain-like"/>
    <property type="match status" value="1"/>
</dbReference>
<feature type="domain" description="PH" evidence="14">
    <location>
        <begin position="403"/>
        <end position="505"/>
    </location>
</feature>
<dbReference type="SUPFAM" id="SSF55550">
    <property type="entry name" value="SH2 domain"/>
    <property type="match status" value="1"/>
</dbReference>
<dbReference type="FunFam" id="1.20.900.10:FF:000009">
    <property type="entry name" value="Vav guanine nucleotide exchange factor 1"/>
    <property type="match status" value="1"/>
</dbReference>
<dbReference type="Gene3D" id="3.30.505.10">
    <property type="entry name" value="SH2 domain"/>
    <property type="match status" value="1"/>
</dbReference>
<sequence>MEYWKQCALWLINCKVLPANHRVTWESAQVFDLAQTLRDGVLLCHLLNNLRPQTINLKEINLRPQMSQFLCLKNIRTFLMACTEVFGMRKSELFESFDLFDVRDFGKVVDTLSKLSHTAIAQQTGIRPFPSEESVEDEDIYNHLEDLIDEKVVEDEEDLYDCVYDEEDGGEIYEDLMKTEALPPPPFQKQAETDIRSCCLTEIKQTEEKYTETLESIEKHFMSPLTSYLSVAEIESVFVNIPELVKVHKCLLVEVQDSLHHRSAQNLYQIFLNFKERLLIYGKYCSHVETAIGTLDELCKDREDIRMKLEECSKRANYGKFTLRDLLVVPMQRVLKYHLLLQELVKHTHDATDKGNLRLALDAMKDLAQYVNEVKRDNETLREIDQYQKSIENLNQALSNYGRPKGDGEVRVASVDKRAKQDRHIFLFDAAVIVCKRRGDNYEMKEVIDLHLFKITNNPTSDKETRKWSYGFYLTHKQGQSGFEFFFKTKELKKKWLEQFGMAMGVFNQGYLCSKCGLGAHKECLGRFSGCGKTGEPRVSHYLRRLTSAPLTGLPKMLVIRSYFGVPSPASGPALSIEMGDIIELLCADIHSPWWQGRILSTKEVGFFPSDAVKPCPCVPKPVDYSSQPWFAGPIERLQAEAELINRVNGTYLVRHRSREYTEYAISIKYNNDVKHIKILTKEGCFYIAENKKFRSILPAPQIRPSKNGAGKMQLVFWRLREVEADRSSYSPYLDAIRGAEPPLGALISIHFKMPAELCSPHSISIIQSVLTPKVIGVAIARYDFSSRDTRELSLQEGDVVKIYTKSGANGWWRGEVNGRVGWFPSTYVEEGEE</sequence>
<dbReference type="Gene3D" id="3.30.60.20">
    <property type="match status" value="1"/>
</dbReference>
<dbReference type="GO" id="GO:0008270">
    <property type="term" value="F:zinc ion binding"/>
    <property type="evidence" value="ECO:0007669"/>
    <property type="project" value="UniProtKB-KW"/>
</dbReference>
<dbReference type="PRINTS" id="PR00888">
    <property type="entry name" value="SM22CALPONIN"/>
</dbReference>
<evidence type="ECO:0000259" key="14">
    <source>
        <dbReference type="PROSITE" id="PS50003"/>
    </source>
</evidence>
<evidence type="ECO:0000256" key="11">
    <source>
        <dbReference type="PROSITE-ProRule" id="PRU00192"/>
    </source>
</evidence>
<dbReference type="FunFam" id="1.10.418.10:FF:000019">
    <property type="entry name" value="Vav guanine nucleotide exchange factor 2"/>
    <property type="match status" value="1"/>
</dbReference>
<evidence type="ECO:0000256" key="2">
    <source>
        <dbReference type="ARBA" id="ARBA00022553"/>
    </source>
</evidence>
<dbReference type="Gene3D" id="2.30.29.30">
    <property type="entry name" value="Pleckstrin-homology domain (PH domain)/Phosphotyrosine-binding domain (PTB)"/>
    <property type="match status" value="1"/>
</dbReference>
<dbReference type="Gene3D" id="1.20.900.10">
    <property type="entry name" value="Dbl homology (DH) domain"/>
    <property type="match status" value="1"/>
</dbReference>
<organism evidence="17 18">
    <name type="scientific">Takifugu bimaculatus</name>
    <dbReference type="NCBI Taxonomy" id="433685"/>
    <lineage>
        <taxon>Eukaryota</taxon>
        <taxon>Metazoa</taxon>
        <taxon>Chordata</taxon>
        <taxon>Craniata</taxon>
        <taxon>Vertebrata</taxon>
        <taxon>Euteleostomi</taxon>
        <taxon>Actinopterygii</taxon>
        <taxon>Neopterygii</taxon>
        <taxon>Teleostei</taxon>
        <taxon>Neoteleostei</taxon>
        <taxon>Acanthomorphata</taxon>
        <taxon>Eupercaria</taxon>
        <taxon>Tetraodontiformes</taxon>
        <taxon>Tetradontoidea</taxon>
        <taxon>Tetraodontidae</taxon>
        <taxon>Takifugu</taxon>
    </lineage>
</organism>
<accession>A0A4Z2BVX8</accession>
<feature type="domain" description="DH" evidence="15">
    <location>
        <begin position="195"/>
        <end position="374"/>
    </location>
</feature>
<dbReference type="CDD" id="cd21264">
    <property type="entry name" value="CH_VAV3"/>
    <property type="match status" value="1"/>
</dbReference>
<dbReference type="PANTHER" id="PTHR45818:SF1">
    <property type="entry name" value="GUANINE NUCLEOTIDE EXCHANGE FACTOR VAV3"/>
    <property type="match status" value="1"/>
</dbReference>
<dbReference type="CDD" id="cd00160">
    <property type="entry name" value="RhoGEF"/>
    <property type="match status" value="1"/>
</dbReference>
<dbReference type="GO" id="GO:0005886">
    <property type="term" value="C:plasma membrane"/>
    <property type="evidence" value="ECO:0007669"/>
    <property type="project" value="TreeGrafter"/>
</dbReference>
<dbReference type="Proteomes" id="UP000516260">
    <property type="component" value="Chromosome 17"/>
</dbReference>
<dbReference type="GO" id="GO:0005737">
    <property type="term" value="C:cytoplasm"/>
    <property type="evidence" value="ECO:0007669"/>
    <property type="project" value="TreeGrafter"/>
</dbReference>
<keyword evidence="2" id="KW-0597">Phosphoprotein</keyword>
<keyword evidence="7" id="KW-0862">Zinc</keyword>
<dbReference type="GO" id="GO:0016477">
    <property type="term" value="P:cell migration"/>
    <property type="evidence" value="ECO:0007669"/>
    <property type="project" value="TreeGrafter"/>
</dbReference>
<dbReference type="InterPro" id="IPR000980">
    <property type="entry name" value="SH2"/>
</dbReference>
<evidence type="ECO:0000256" key="9">
    <source>
        <dbReference type="ARBA" id="ARBA00023288"/>
    </source>
</evidence>
<dbReference type="PROSITE" id="PS50021">
    <property type="entry name" value="CH"/>
    <property type="match status" value="1"/>
</dbReference>
<dbReference type="SUPFAM" id="SSF47576">
    <property type="entry name" value="Calponin-homology domain, CH-domain"/>
    <property type="match status" value="1"/>
</dbReference>
<dbReference type="InterPro" id="IPR036860">
    <property type="entry name" value="SH2_dom_sf"/>
</dbReference>
<evidence type="ECO:0000259" key="16">
    <source>
        <dbReference type="PROSITE" id="PS50021"/>
    </source>
</evidence>
<dbReference type="SMART" id="SM00252">
    <property type="entry name" value="SH2"/>
    <property type="match status" value="1"/>
</dbReference>
<evidence type="ECO:0000256" key="10">
    <source>
        <dbReference type="PROSITE-ProRule" id="PRU00191"/>
    </source>
</evidence>
<keyword evidence="4" id="KW-0479">Metal-binding</keyword>
<feature type="domain" description="SH3" evidence="13">
    <location>
        <begin position="774"/>
        <end position="834"/>
    </location>
</feature>
<dbReference type="EMBL" id="SWLE01000009">
    <property type="protein sequence ID" value="TNM96363.1"/>
    <property type="molecule type" value="Genomic_DNA"/>
</dbReference>
<evidence type="ECO:0000256" key="5">
    <source>
        <dbReference type="ARBA" id="ARBA00022737"/>
    </source>
</evidence>
<evidence type="ECO:0000259" key="12">
    <source>
        <dbReference type="PROSITE" id="PS50001"/>
    </source>
</evidence>
<dbReference type="SUPFAM" id="SSF48065">
    <property type="entry name" value="DBL homology domain (DH-domain)"/>
    <property type="match status" value="1"/>
</dbReference>
<protein>
    <recommendedName>
        <fullName evidence="19">Guanine nucleotide exchange factor VAV3</fullName>
    </recommendedName>
</protein>
<dbReference type="Pfam" id="PF11971">
    <property type="entry name" value="CAMSAP_CH"/>
    <property type="match status" value="1"/>
</dbReference>
<feature type="domain" description="SH3" evidence="13">
    <location>
        <begin position="552"/>
        <end position="618"/>
    </location>
</feature>
<evidence type="ECO:0000256" key="1">
    <source>
        <dbReference type="ARBA" id="ARBA00022443"/>
    </source>
</evidence>
<dbReference type="InterPro" id="IPR037832">
    <property type="entry name" value="PH_Vav"/>
</dbReference>